<keyword evidence="3" id="KW-1185">Reference proteome</keyword>
<organism evidence="2 3">
    <name type="scientific">Pyrenophora tritici-repentis</name>
    <dbReference type="NCBI Taxonomy" id="45151"/>
    <lineage>
        <taxon>Eukaryota</taxon>
        <taxon>Fungi</taxon>
        <taxon>Dikarya</taxon>
        <taxon>Ascomycota</taxon>
        <taxon>Pezizomycotina</taxon>
        <taxon>Dothideomycetes</taxon>
        <taxon>Pleosporomycetidae</taxon>
        <taxon>Pleosporales</taxon>
        <taxon>Pleosporineae</taxon>
        <taxon>Pleosporaceae</taxon>
        <taxon>Pyrenophora</taxon>
    </lineage>
</organism>
<comment type="caution">
    <text evidence="2">The sequence shown here is derived from an EMBL/GenBank/DDBJ whole genome shotgun (WGS) entry which is preliminary data.</text>
</comment>
<feature type="compositionally biased region" description="Acidic residues" evidence="1">
    <location>
        <begin position="84"/>
        <end position="102"/>
    </location>
</feature>
<dbReference type="AlphaFoldDB" id="A0A2W1D4D7"/>
<dbReference type="OrthoDB" id="439943at2759"/>
<gene>
    <name evidence="2" type="ORF">Ptr86124_004760</name>
</gene>
<name>A0A2W1D4D7_9PLEO</name>
<sequence>MSSSEPSSPQDLKFPPVQVNHSLTNVVDLETLMKRSTQRRAPEEAANSLEESGYDLLSDSVMDMSDDEAHTASIASTDGPTPDESSDDFSDDDVEYDADERELQDSVYSSHADRPDEPVNPRPVTAWEDSTLTEVPPYLTASESSWQITLEEQATDKTDAIEGCKIIKSSADYTDELPQVFSRYGCGEVRLSVKAALSHRPLPTPDSYRIMYIGMPEKWAEDITTVQIGTALGACPSVSKSVMVRGQIEPYAPVPQVDHGVKIDIAGPPEKPTHVLVTLEDGQKVKFGSDVTHSLNRPDLVVVCYRSFPDPATDGQDIASARKVFEAANIPCIDLAQVIPHGTASRPDDSTALRVRVEGRDDPDADYELKAVLPLDHRSFSRLDPYQLNRHLALISPHLMKAQDAEDDKKSRTSWMGGKVKTLKKKVTPQGYMMRTLVSALVLCVLVPALFHGAVFAPVLFQKGLQSISTVSVLPEVVSNASTSAPVAATPSVAVPPRITSSVPAALLVVPKQPKRILKSKDKNVAGFEIETTAEHQFVLRPSKAFTSSRKRPQLQIQVSRQSQVVPVRYNRTVSGEYIVDLEQQYAFDTFNVSIATHSKPLLRQSFEVMLGYNMSTLEQFLVTVKSGISNTQHTLWDVSGSTAHHMRAYMDANVMAASEQLRNMQQTIQRRLELDAHLAKKVPKAAWVGLREVTAPVRTSSAMKRARMNALRVRCKIEMAAGLSAKDGEGKQSWACSKVQEEV</sequence>
<feature type="region of interest" description="Disordered" evidence="1">
    <location>
        <begin position="33"/>
        <end position="131"/>
    </location>
</feature>
<dbReference type="EMBL" id="NRDI02000005">
    <property type="protein sequence ID" value="KAI1516223.1"/>
    <property type="molecule type" value="Genomic_DNA"/>
</dbReference>
<evidence type="ECO:0000313" key="3">
    <source>
        <dbReference type="Proteomes" id="UP000249757"/>
    </source>
</evidence>
<dbReference type="OMA" id="MCLESRH"/>
<protein>
    <submittedName>
        <fullName evidence="2">Uncharacterized protein</fullName>
    </submittedName>
</protein>
<reference evidence="3" key="1">
    <citation type="journal article" date="2022" name="Microb. Genom.">
        <title>A global pangenome for the wheat fungal pathogen Pyrenophora tritici-repentis and prediction of effector protein structural homology.</title>
        <authorList>
            <person name="Moolhuijzen P.M."/>
            <person name="See P.T."/>
            <person name="Shi G."/>
            <person name="Powell H.R."/>
            <person name="Cockram J."/>
            <person name="Jorgensen L.N."/>
            <person name="Benslimane H."/>
            <person name="Strelkov S.E."/>
            <person name="Turner J."/>
            <person name="Liu Z."/>
            <person name="Moffat C.S."/>
        </authorList>
    </citation>
    <scope>NUCLEOTIDE SEQUENCE [LARGE SCALE GENOMIC DNA]</scope>
</reference>
<accession>A0A2W1D4D7</accession>
<evidence type="ECO:0000256" key="1">
    <source>
        <dbReference type="SAM" id="MobiDB-lite"/>
    </source>
</evidence>
<evidence type="ECO:0000313" key="2">
    <source>
        <dbReference type="EMBL" id="KAI1516223.1"/>
    </source>
</evidence>
<proteinExistence type="predicted"/>
<dbReference type="Proteomes" id="UP000249757">
    <property type="component" value="Unassembled WGS sequence"/>
</dbReference>